<sequence>RIEKSKTRKILSSDDEALLLLSHTNNSLKPLNSQKYSTMAEISTLCLRTLVFFSWAVSICSCLQDSGSDSSNGSFFTVSSFRYPKSEVRPYDTRYIRVDLPPWFSSLNVVIESDVGITAESIPKISRSLLPVICFRDGSPPLPDASTNAQKGLELGRFFNGSFEGAEDIEIAEQCYPMQKNISLRLTNEQISPGAWYVGLFNGIGATRTQGKMIVRSSAFSFSANISVEGCKAATMWGPFCNQTIYPLSCSRFDNQTGSVISCSDSFPSSCLNGAETKTYALDVDGIAEQLVIMASNVKVDSNESYLMCYARFGAMASETLHDYAADIHKVPLVIKKPKAGRWYIFVSLSGRENRLVQGTHSNSKVCFSVNVKVLGCPVGKAGPNCGQQIYMLQAVMRRGSLTPFESYYLPVNDASPSGSSTAFPLEPIISNFSSIPELDTSTWTYFLMNIPQGGAGGHIHFRLTSDYTIQYEVYLRFGGLPTLEDRDYYYVNRTSASRSMFFSLYNSSQEKIDFYILYAREGTWSLGLRQLNNSTAPAASRGPPTLVSLSLERCPRRCSSYGQCRYAFDASGLTSYSFCSCDRTHGGFDCSIEIVSDQEHIVQSIALIASNAAALLPAYWALRQREYPEWVLFTSSGISSALYHACDVGTWCVLSYNVLQFMDFWLSFMAVIGTFVYLSTADEAVKRTIHTVVAILTALLALTKATRASNIIIVLAIGSLGLLIGFLVEFVTKYRSYCGSAGFSLNMLDRPRAVKEWFSNLIKTLNKRFRWDFVAAGLVAFTMAAISFKVETSSSYWIWHSIWHFTIYTSSFFFLCSKIAIVNNENQAHNGADNYELTRQDSVPRN</sequence>
<evidence type="ECO:0000256" key="5">
    <source>
        <dbReference type="ARBA" id="ARBA00022989"/>
    </source>
</evidence>
<dbReference type="eggNOG" id="ENOG502QQ7Q">
    <property type="taxonomic scope" value="Eukaryota"/>
</dbReference>
<feature type="transmembrane region" description="Helical" evidence="7">
    <location>
        <begin position="665"/>
        <end position="682"/>
    </location>
</feature>
<feature type="transmembrane region" description="Helical" evidence="7">
    <location>
        <begin position="772"/>
        <end position="791"/>
    </location>
</feature>
<dbReference type="PANTHER" id="PTHR14319:SF3">
    <property type="entry name" value="TRANSMEMBRANE PROTEIN-LIKE PROTEIN"/>
    <property type="match status" value="1"/>
</dbReference>
<proteinExistence type="inferred from homology"/>
<comment type="similarity">
    <text evidence="2">Belongs to the TMEM8 family.</text>
</comment>
<feature type="non-terminal residue" evidence="9">
    <location>
        <position position="1"/>
    </location>
</feature>
<dbReference type="OrthoDB" id="69646at2759"/>
<dbReference type="GO" id="GO:0005886">
    <property type="term" value="C:plasma membrane"/>
    <property type="evidence" value="ECO:0007669"/>
    <property type="project" value="UniProtKB-SubCell"/>
</dbReference>
<dbReference type="InterPro" id="IPR021910">
    <property type="entry name" value="NGX6/PGAP6/MYMK"/>
</dbReference>
<evidence type="ECO:0000256" key="6">
    <source>
        <dbReference type="ARBA" id="ARBA00023136"/>
    </source>
</evidence>
<feature type="domain" description="EGF-like" evidence="8">
    <location>
        <begin position="580"/>
        <end position="591"/>
    </location>
</feature>
<evidence type="ECO:0000259" key="8">
    <source>
        <dbReference type="PROSITE" id="PS00022"/>
    </source>
</evidence>
<organism evidence="9 10">
    <name type="scientific">Capsella rubella</name>
    <dbReference type="NCBI Taxonomy" id="81985"/>
    <lineage>
        <taxon>Eukaryota</taxon>
        <taxon>Viridiplantae</taxon>
        <taxon>Streptophyta</taxon>
        <taxon>Embryophyta</taxon>
        <taxon>Tracheophyta</taxon>
        <taxon>Spermatophyta</taxon>
        <taxon>Magnoliopsida</taxon>
        <taxon>eudicotyledons</taxon>
        <taxon>Gunneridae</taxon>
        <taxon>Pentapetalae</taxon>
        <taxon>rosids</taxon>
        <taxon>malvids</taxon>
        <taxon>Brassicales</taxon>
        <taxon>Brassicaceae</taxon>
        <taxon>Camelineae</taxon>
        <taxon>Capsella</taxon>
    </lineage>
</organism>
<gene>
    <name evidence="9" type="ORF">CARUB_v10022628mg</name>
</gene>
<dbReference type="EMBL" id="KB870808">
    <property type="protein sequence ID" value="EOA26571.1"/>
    <property type="molecule type" value="Genomic_DNA"/>
</dbReference>
<evidence type="ECO:0000313" key="10">
    <source>
        <dbReference type="Proteomes" id="UP000029121"/>
    </source>
</evidence>
<keyword evidence="4 7" id="KW-0812">Transmembrane</keyword>
<evidence type="ECO:0000313" key="9">
    <source>
        <dbReference type="EMBL" id="EOA26571.1"/>
    </source>
</evidence>
<feature type="transmembrane region" description="Helical" evidence="7">
    <location>
        <begin position="797"/>
        <end position="817"/>
    </location>
</feature>
<dbReference type="PROSITE" id="PS00022">
    <property type="entry name" value="EGF_1"/>
    <property type="match status" value="1"/>
</dbReference>
<dbReference type="PANTHER" id="PTHR14319">
    <property type="entry name" value="FIVE-SPAN TRANSMEMBRANE PROTEIN M83"/>
    <property type="match status" value="1"/>
</dbReference>
<feature type="transmembrane region" description="Helical" evidence="7">
    <location>
        <begin position="689"/>
        <end position="706"/>
    </location>
</feature>
<evidence type="ECO:0000256" key="7">
    <source>
        <dbReference type="SAM" id="Phobius"/>
    </source>
</evidence>
<keyword evidence="5 7" id="KW-1133">Transmembrane helix</keyword>
<dbReference type="STRING" id="81985.R0FVG8"/>
<dbReference type="InterPro" id="IPR000742">
    <property type="entry name" value="EGF"/>
</dbReference>
<dbReference type="Proteomes" id="UP000029121">
    <property type="component" value="Unassembled WGS sequence"/>
</dbReference>
<evidence type="ECO:0000256" key="1">
    <source>
        <dbReference type="ARBA" id="ARBA00004651"/>
    </source>
</evidence>
<keyword evidence="10" id="KW-1185">Reference proteome</keyword>
<accession>R0FVG8</accession>
<evidence type="ECO:0000256" key="2">
    <source>
        <dbReference type="ARBA" id="ARBA00005542"/>
    </source>
</evidence>
<evidence type="ECO:0000256" key="3">
    <source>
        <dbReference type="ARBA" id="ARBA00022475"/>
    </source>
</evidence>
<feature type="transmembrane region" description="Helical" evidence="7">
    <location>
        <begin position="712"/>
        <end position="732"/>
    </location>
</feature>
<keyword evidence="6 7" id="KW-0472">Membrane</keyword>
<name>R0FVG8_9BRAS</name>
<evidence type="ECO:0000256" key="4">
    <source>
        <dbReference type="ARBA" id="ARBA00022692"/>
    </source>
</evidence>
<comment type="subcellular location">
    <subcellularLocation>
        <location evidence="1">Cell membrane</location>
        <topology evidence="1">Multi-pass membrane protein</topology>
    </subcellularLocation>
</comment>
<dbReference type="Pfam" id="PF12036">
    <property type="entry name" value="DUF3522"/>
    <property type="match status" value="1"/>
</dbReference>
<reference evidence="10" key="1">
    <citation type="journal article" date="2013" name="Nat. Genet.">
        <title>The Capsella rubella genome and the genomic consequences of rapid mating system evolution.</title>
        <authorList>
            <person name="Slotte T."/>
            <person name="Hazzouri K.M."/>
            <person name="Agren J.A."/>
            <person name="Koenig D."/>
            <person name="Maumus F."/>
            <person name="Guo Y.L."/>
            <person name="Steige K."/>
            <person name="Platts A.E."/>
            <person name="Escobar J.S."/>
            <person name="Newman L.K."/>
            <person name="Wang W."/>
            <person name="Mandakova T."/>
            <person name="Vello E."/>
            <person name="Smith L.M."/>
            <person name="Henz S.R."/>
            <person name="Steffen J."/>
            <person name="Takuno S."/>
            <person name="Brandvain Y."/>
            <person name="Coop G."/>
            <person name="Andolfatto P."/>
            <person name="Hu T.T."/>
            <person name="Blanchette M."/>
            <person name="Clark R.M."/>
            <person name="Quesneville H."/>
            <person name="Nordborg M."/>
            <person name="Gaut B.S."/>
            <person name="Lysak M.A."/>
            <person name="Jenkins J."/>
            <person name="Grimwood J."/>
            <person name="Chapman J."/>
            <person name="Prochnik S."/>
            <person name="Shu S."/>
            <person name="Rokhsar D."/>
            <person name="Schmutz J."/>
            <person name="Weigel D."/>
            <person name="Wright S.I."/>
        </authorList>
    </citation>
    <scope>NUCLEOTIDE SEQUENCE [LARGE SCALE GENOMIC DNA]</scope>
    <source>
        <strain evidence="10">cv. Monte Gargano</strain>
    </source>
</reference>
<protein>
    <recommendedName>
        <fullName evidence="8">EGF-like domain-containing protein</fullName>
    </recommendedName>
</protein>
<keyword evidence="3" id="KW-1003">Cell membrane</keyword>
<dbReference type="AlphaFoldDB" id="R0FVG8"/>